<organism evidence="2 3">
    <name type="scientific">Sphingomonas hankookensis</name>
    <dbReference type="NCBI Taxonomy" id="563996"/>
    <lineage>
        <taxon>Bacteria</taxon>
        <taxon>Pseudomonadati</taxon>
        <taxon>Pseudomonadota</taxon>
        <taxon>Alphaproteobacteria</taxon>
        <taxon>Sphingomonadales</taxon>
        <taxon>Sphingomonadaceae</taxon>
        <taxon>Sphingomonas</taxon>
    </lineage>
</organism>
<feature type="signal peptide" evidence="1">
    <location>
        <begin position="1"/>
        <end position="17"/>
    </location>
</feature>
<gene>
    <name evidence="2" type="ORF">AVT10_10130</name>
</gene>
<protein>
    <recommendedName>
        <fullName evidence="4">DUF3617 family protein</fullName>
    </recommendedName>
</protein>
<reference evidence="3" key="1">
    <citation type="submission" date="2016-01" db="EMBL/GenBank/DDBJ databases">
        <title>Draft genome of Chromobacterium sp. F49.</title>
        <authorList>
            <person name="Hong K.W."/>
        </authorList>
    </citation>
    <scope>NUCLEOTIDE SEQUENCE [LARGE SCALE GENOMIC DNA]</scope>
    <source>
        <strain evidence="3">CN3</strain>
    </source>
</reference>
<feature type="chain" id="PRO_5045950084" description="DUF3617 family protein" evidence="1">
    <location>
        <begin position="18"/>
        <end position="134"/>
    </location>
</feature>
<sequence>MRLGLAMALGFGSAAVAQPAAAPTLQAMRAVAPGNWSLRSPGSPEAARESCVADTAVLFRLRLRAAQCSRFVIEDTPRIATVHYTCPGSGHVRTTIHVDTPRALRIESEGIVDGMPFADAFEARRVGTCAARGR</sequence>
<proteinExistence type="predicted"/>
<name>A0ABR5YEW7_9SPHN</name>
<evidence type="ECO:0000313" key="3">
    <source>
        <dbReference type="Proteomes" id="UP000076609"/>
    </source>
</evidence>
<dbReference type="Proteomes" id="UP000076609">
    <property type="component" value="Unassembled WGS sequence"/>
</dbReference>
<keyword evidence="3" id="KW-1185">Reference proteome</keyword>
<comment type="caution">
    <text evidence="2">The sequence shown here is derived from an EMBL/GenBank/DDBJ whole genome shotgun (WGS) entry which is preliminary data.</text>
</comment>
<evidence type="ECO:0000313" key="2">
    <source>
        <dbReference type="EMBL" id="KZE17902.1"/>
    </source>
</evidence>
<accession>A0ABR5YEW7</accession>
<evidence type="ECO:0008006" key="4">
    <source>
        <dbReference type="Google" id="ProtNLM"/>
    </source>
</evidence>
<keyword evidence="1" id="KW-0732">Signal</keyword>
<dbReference type="EMBL" id="LQQO01000004">
    <property type="protein sequence ID" value="KZE17902.1"/>
    <property type="molecule type" value="Genomic_DNA"/>
</dbReference>
<evidence type="ECO:0000256" key="1">
    <source>
        <dbReference type="SAM" id="SignalP"/>
    </source>
</evidence>